<evidence type="ECO:0000313" key="3">
    <source>
        <dbReference type="Proteomes" id="UP001280581"/>
    </source>
</evidence>
<feature type="compositionally biased region" description="Basic and acidic residues" evidence="1">
    <location>
        <begin position="400"/>
        <end position="409"/>
    </location>
</feature>
<feature type="region of interest" description="Disordered" evidence="1">
    <location>
        <begin position="400"/>
        <end position="419"/>
    </location>
</feature>
<dbReference type="EMBL" id="WVTA01000002">
    <property type="protein sequence ID" value="KAK3216005.1"/>
    <property type="molecule type" value="Genomic_DNA"/>
</dbReference>
<reference evidence="2 3" key="1">
    <citation type="submission" date="2021-02" db="EMBL/GenBank/DDBJ databases">
        <title>Genome assembly of Pseudopithomyces chartarum.</title>
        <authorList>
            <person name="Jauregui R."/>
            <person name="Singh J."/>
            <person name="Voisey C."/>
        </authorList>
    </citation>
    <scope>NUCLEOTIDE SEQUENCE [LARGE SCALE GENOMIC DNA]</scope>
    <source>
        <strain evidence="2 3">AGR01</strain>
    </source>
</reference>
<protein>
    <submittedName>
        <fullName evidence="2">Uncharacterized protein</fullName>
    </submittedName>
</protein>
<name>A0AAN6RJX7_9PLEO</name>
<feature type="compositionally biased region" description="Acidic residues" evidence="1">
    <location>
        <begin position="410"/>
        <end position="419"/>
    </location>
</feature>
<proteinExistence type="predicted"/>
<sequence length="440" mass="50396">MITKTQINPWVSIQELQEWAPPGFSDPGGDDEYEDEYEYEDTASLIWDDDDYSVCPCCAWLTRSLIEVMQQANDDMAADLREESHMNAAGRSITHSFRDIRSAARARKYSRKYQSQGPRVRSVGERKAWHAQIRNDNKKQKRTALKEEIRGSQQEKVDWGCGNQMGPLMIVWDLDPTEHFDWDIKEMDDVIRYEKFQWNADVFESSEPYTEIGESFPMWAQRRIAEMRAVKESRIRQKLPQTLQLKAFEQHQLHAMRIKGHGRSQYGIYPGTARTTTLPTNNYDANGHTLLRNAIAGIMFDLKPTRYASGNSHFPQIDSDWFDSYTWGWHRNGSGCWVFGYGDCKAAIPCLCCTGGYTLPCHCAEFGDDPAPDEQQRCCLIEWVGEEGRRIIIAEEMKGEPELSGHHDGDDDDAEESEDGWSIVDGCFSVRSCSSVASFE</sequence>
<dbReference type="AlphaFoldDB" id="A0AAN6RJX7"/>
<comment type="caution">
    <text evidence="2">The sequence shown here is derived from an EMBL/GenBank/DDBJ whole genome shotgun (WGS) entry which is preliminary data.</text>
</comment>
<dbReference type="Proteomes" id="UP001280581">
    <property type="component" value="Unassembled WGS sequence"/>
</dbReference>
<gene>
    <name evidence="2" type="ORF">GRF29_8g1794858</name>
</gene>
<accession>A0AAN6RJX7</accession>
<organism evidence="2 3">
    <name type="scientific">Pseudopithomyces chartarum</name>
    <dbReference type="NCBI Taxonomy" id="1892770"/>
    <lineage>
        <taxon>Eukaryota</taxon>
        <taxon>Fungi</taxon>
        <taxon>Dikarya</taxon>
        <taxon>Ascomycota</taxon>
        <taxon>Pezizomycotina</taxon>
        <taxon>Dothideomycetes</taxon>
        <taxon>Pleosporomycetidae</taxon>
        <taxon>Pleosporales</taxon>
        <taxon>Massarineae</taxon>
        <taxon>Didymosphaeriaceae</taxon>
        <taxon>Pseudopithomyces</taxon>
    </lineage>
</organism>
<keyword evidence="3" id="KW-1185">Reference proteome</keyword>
<evidence type="ECO:0000313" key="2">
    <source>
        <dbReference type="EMBL" id="KAK3216005.1"/>
    </source>
</evidence>
<evidence type="ECO:0000256" key="1">
    <source>
        <dbReference type="SAM" id="MobiDB-lite"/>
    </source>
</evidence>